<accession>A0A7K0CW30</accession>
<feature type="binding site" evidence="5">
    <location>
        <position position="161"/>
    </location>
    <ligand>
        <name>FMN</name>
        <dbReference type="ChEBI" id="CHEBI:58210"/>
    </ligand>
</feature>
<comment type="similarity">
    <text evidence="1">Belongs to the pyridoxamine 5'-phosphate oxidase family.</text>
</comment>
<organism evidence="8 9">
    <name type="scientific">Streptomyces smaragdinus</name>
    <dbReference type="NCBI Taxonomy" id="2585196"/>
    <lineage>
        <taxon>Bacteria</taxon>
        <taxon>Bacillati</taxon>
        <taxon>Actinomycetota</taxon>
        <taxon>Actinomycetes</taxon>
        <taxon>Kitasatosporales</taxon>
        <taxon>Streptomycetaceae</taxon>
        <taxon>Streptomyces</taxon>
    </lineage>
</organism>
<dbReference type="SUPFAM" id="SSF50475">
    <property type="entry name" value="FMN-binding split barrel"/>
    <property type="match status" value="1"/>
</dbReference>
<proteinExistence type="inferred from homology"/>
<dbReference type="PANTHER" id="PTHR10851:SF0">
    <property type="entry name" value="PYRIDOXINE-5'-PHOSPHATE OXIDASE"/>
    <property type="match status" value="1"/>
</dbReference>
<feature type="domain" description="Pyridoxine 5'-phosphate oxidase dimerisation C-terminal" evidence="7">
    <location>
        <begin position="148"/>
        <end position="191"/>
    </location>
</feature>
<dbReference type="EMBL" id="WEGJ01000080">
    <property type="protein sequence ID" value="MQY16874.1"/>
    <property type="molecule type" value="Genomic_DNA"/>
</dbReference>
<keyword evidence="3 5" id="KW-0288">FMN</keyword>
<keyword evidence="4 8" id="KW-0560">Oxidoreductase</keyword>
<feature type="binding site" evidence="5">
    <location>
        <position position="62"/>
    </location>
    <ligand>
        <name>FMN</name>
        <dbReference type="ChEBI" id="CHEBI:58210"/>
    </ligand>
</feature>
<dbReference type="GO" id="GO:0004733">
    <property type="term" value="F:pyridoxamine phosphate oxidase activity"/>
    <property type="evidence" value="ECO:0007669"/>
    <property type="project" value="UniProtKB-EC"/>
</dbReference>
<gene>
    <name evidence="8" type="primary">pdxH_2</name>
    <name evidence="8" type="ORF">SRB5_70770</name>
</gene>
<dbReference type="InterPro" id="IPR019576">
    <property type="entry name" value="Pyridoxamine_oxidase_dimer_C"/>
</dbReference>
<feature type="binding site" evidence="5">
    <location>
        <position position="63"/>
    </location>
    <ligand>
        <name>FMN</name>
        <dbReference type="ChEBI" id="CHEBI:58210"/>
    </ligand>
</feature>
<dbReference type="PIRSF" id="PIRSF000190">
    <property type="entry name" value="Pyd_amn-ph_oxd"/>
    <property type="match status" value="1"/>
</dbReference>
<dbReference type="NCBIfam" id="NF004231">
    <property type="entry name" value="PRK05679.1"/>
    <property type="match status" value="1"/>
</dbReference>
<reference evidence="8 9" key="1">
    <citation type="submission" date="2019-10" db="EMBL/GenBank/DDBJ databases">
        <title>Streptomyces smaragdinus sp. nov. and Streptomyces fabii sp. nov., isolated from the gut of fungus growing-termite Macrotermes natalensis.</title>
        <authorList>
            <person name="Schwitalla J."/>
            <person name="Benndorf R."/>
            <person name="Martin K."/>
            <person name="De Beer W."/>
            <person name="Kaster A.-K."/>
            <person name="Vollmers J."/>
            <person name="Poulsen M."/>
            <person name="Beemelmanns C."/>
        </authorList>
    </citation>
    <scope>NUCLEOTIDE SEQUENCE [LARGE SCALE GENOMIC DNA]</scope>
    <source>
        <strain evidence="8 9">RB5</strain>
    </source>
</reference>
<dbReference type="Proteomes" id="UP000466345">
    <property type="component" value="Unassembled WGS sequence"/>
</dbReference>
<dbReference type="InterPro" id="IPR012349">
    <property type="entry name" value="Split_barrel_FMN-bd"/>
</dbReference>
<sequence>MTPPFPDDPYPQLLRWLAEAAPRSRAAVLATVDGDGRPATRAVIMGHADERGLLFSTYTGSRKGRHLTARPHASATYVWPGRQLTVAGTVELLAEEEAERVFAGRPREVQAAAAVSAQSRPLGDPEVLRRAARELVAGGAEIPRPGEWRCWRLVPYRVEFWEESPGDRIHLSLRYVRDVVGAPWRWELLQP</sequence>
<protein>
    <submittedName>
        <fullName evidence="8">Pyridoxine/pyridoxamine 5'-phosphate oxidase</fullName>
        <ecNumber evidence="8">1.4.3.5</ecNumber>
    </submittedName>
</protein>
<evidence type="ECO:0000256" key="5">
    <source>
        <dbReference type="PIRSR" id="PIRSR000190-2"/>
    </source>
</evidence>
<evidence type="ECO:0000313" key="9">
    <source>
        <dbReference type="Proteomes" id="UP000466345"/>
    </source>
</evidence>
<dbReference type="GO" id="GO:0008615">
    <property type="term" value="P:pyridoxine biosynthetic process"/>
    <property type="evidence" value="ECO:0007669"/>
    <property type="project" value="InterPro"/>
</dbReference>
<evidence type="ECO:0000256" key="2">
    <source>
        <dbReference type="ARBA" id="ARBA00022630"/>
    </source>
</evidence>
<dbReference type="InterPro" id="IPR000659">
    <property type="entry name" value="Pyridox_Oxase"/>
</dbReference>
<evidence type="ECO:0000256" key="3">
    <source>
        <dbReference type="ARBA" id="ARBA00022643"/>
    </source>
</evidence>
<feature type="domain" description="Pyridoxamine 5'-phosphate oxidase N-terminal" evidence="6">
    <location>
        <begin position="19"/>
        <end position="134"/>
    </location>
</feature>
<dbReference type="OrthoDB" id="9780392at2"/>
<feature type="binding site" evidence="5">
    <location>
        <begin position="118"/>
        <end position="119"/>
    </location>
    <ligand>
        <name>FMN</name>
        <dbReference type="ChEBI" id="CHEBI:58210"/>
    </ligand>
</feature>
<dbReference type="Pfam" id="PF10590">
    <property type="entry name" value="PNP_phzG_C"/>
    <property type="match status" value="1"/>
</dbReference>
<dbReference type="InterPro" id="IPR011576">
    <property type="entry name" value="Pyridox_Oxase_N"/>
</dbReference>
<feature type="binding site" evidence="5">
    <location>
        <position position="83"/>
    </location>
    <ligand>
        <name>FMN</name>
        <dbReference type="ChEBI" id="CHEBI:58210"/>
    </ligand>
</feature>
<evidence type="ECO:0000259" key="6">
    <source>
        <dbReference type="Pfam" id="PF01243"/>
    </source>
</evidence>
<comment type="cofactor">
    <cofactor evidence="5">
        <name>FMN</name>
        <dbReference type="ChEBI" id="CHEBI:58210"/>
    </cofactor>
    <text evidence="5">Binds 1 FMN per subunit.</text>
</comment>
<dbReference type="AlphaFoldDB" id="A0A7K0CW30"/>
<dbReference type="EC" id="1.4.3.5" evidence="8"/>
<comment type="caution">
    <text evidence="8">The sequence shown here is derived from an EMBL/GenBank/DDBJ whole genome shotgun (WGS) entry which is preliminary data.</text>
</comment>
<evidence type="ECO:0000256" key="4">
    <source>
        <dbReference type="ARBA" id="ARBA00023002"/>
    </source>
</evidence>
<keyword evidence="2" id="KW-0285">Flavoprotein</keyword>
<evidence type="ECO:0000259" key="7">
    <source>
        <dbReference type="Pfam" id="PF10590"/>
    </source>
</evidence>
<keyword evidence="9" id="KW-1185">Reference proteome</keyword>
<dbReference type="Gene3D" id="2.30.110.10">
    <property type="entry name" value="Electron Transport, Fmn-binding Protein, Chain A"/>
    <property type="match status" value="1"/>
</dbReference>
<evidence type="ECO:0000313" key="8">
    <source>
        <dbReference type="EMBL" id="MQY16874.1"/>
    </source>
</evidence>
<evidence type="ECO:0000256" key="1">
    <source>
        <dbReference type="ARBA" id="ARBA00007301"/>
    </source>
</evidence>
<name>A0A7K0CW30_9ACTN</name>
<dbReference type="GO" id="GO:0010181">
    <property type="term" value="F:FMN binding"/>
    <property type="evidence" value="ECO:0007669"/>
    <property type="project" value="InterPro"/>
</dbReference>
<dbReference type="Pfam" id="PF01243">
    <property type="entry name" value="PNPOx_N"/>
    <property type="match status" value="1"/>
</dbReference>
<dbReference type="PANTHER" id="PTHR10851">
    <property type="entry name" value="PYRIDOXINE-5-PHOSPHATE OXIDASE"/>
    <property type="match status" value="1"/>
</dbReference>
<dbReference type="RefSeq" id="WP_153457922.1">
    <property type="nucleotide sequence ID" value="NZ_WEGJ01000080.1"/>
</dbReference>